<dbReference type="OMA" id="TWARVYE"/>
<sequence>MGGLVSYLMSWAAPAAPQYDATPDPTTGLTKREKELIIQTWAPIADRSKVKENGLEFFIQLFLAYPYMQNYFSLFKGKSIEELRTSAKLKAHATSVMYALTSYVENVEDSENLVGLVQKIAVSHIGRGITVEDFEKLKTVFLKFLMSGLGDRATPEVETAWTKLLTAHNAVYKMTADEIASKGNN</sequence>
<dbReference type="PANTHER" id="PTHR47217:SF1">
    <property type="entry name" value="GLOBIN-LIKE PROTEIN"/>
    <property type="match status" value="1"/>
</dbReference>
<dbReference type="InterPro" id="IPR012292">
    <property type="entry name" value="Globin/Proto"/>
</dbReference>
<evidence type="ECO:0000313" key="11">
    <source>
        <dbReference type="EnsemblMetazoa" id="BGLB025476-PA"/>
    </source>
</evidence>
<keyword evidence="4 9" id="KW-0561">Oxygen transport</keyword>
<evidence type="ECO:0000256" key="6">
    <source>
        <dbReference type="ARBA" id="ARBA00023004"/>
    </source>
</evidence>
<dbReference type="PROSITE" id="PS01033">
    <property type="entry name" value="GLOBIN"/>
    <property type="match status" value="1"/>
</dbReference>
<evidence type="ECO:0000256" key="3">
    <source>
        <dbReference type="ARBA" id="ARBA00022617"/>
    </source>
</evidence>
<keyword evidence="2 9" id="KW-0813">Transport</keyword>
<evidence type="ECO:0000313" key="12">
    <source>
        <dbReference type="Proteomes" id="UP000076420"/>
    </source>
</evidence>
<evidence type="ECO:0000256" key="2">
    <source>
        <dbReference type="ARBA" id="ARBA00022448"/>
    </source>
</evidence>
<dbReference type="VEuPathDB" id="VectorBase:BGLAX_039259"/>
<dbReference type="InterPro" id="IPR044399">
    <property type="entry name" value="Mb-like_M"/>
</dbReference>
<keyword evidence="13" id="KW-1185">Reference proteome</keyword>
<reference evidence="11" key="1">
    <citation type="submission" date="2020-05" db="UniProtKB">
        <authorList>
            <consortium name="EnsemblMetazoa"/>
        </authorList>
    </citation>
    <scope>IDENTIFICATION</scope>
    <source>
        <strain evidence="11">BB02</strain>
    </source>
</reference>
<dbReference type="GO" id="GO:0020037">
    <property type="term" value="F:heme binding"/>
    <property type="evidence" value="ECO:0007669"/>
    <property type="project" value="InterPro"/>
</dbReference>
<reference evidence="14 15" key="2">
    <citation type="submission" date="2025-04" db="UniProtKB">
        <authorList>
            <consortium name="RefSeq"/>
        </authorList>
    </citation>
    <scope>IDENTIFICATION</scope>
</reference>
<dbReference type="RefSeq" id="XP_055882981.1">
    <property type="nucleotide sequence ID" value="XM_056027006.1"/>
</dbReference>
<dbReference type="RefSeq" id="XP_055882980.1">
    <property type="nucleotide sequence ID" value="XM_056027005.1"/>
</dbReference>
<gene>
    <name evidence="11" type="primary">106054046</name>
    <name evidence="14 15 16" type="synonym">LOC106054046</name>
</gene>
<dbReference type="GO" id="GO:0046872">
    <property type="term" value="F:metal ion binding"/>
    <property type="evidence" value="ECO:0007669"/>
    <property type="project" value="UniProtKB-KW"/>
</dbReference>
<dbReference type="Gene3D" id="1.10.490.10">
    <property type="entry name" value="Globins"/>
    <property type="match status" value="1"/>
</dbReference>
<keyword evidence="5" id="KW-0479">Metal-binding</keyword>
<keyword evidence="6" id="KW-0408">Iron</keyword>
<proteinExistence type="inferred from homology"/>
<dbReference type="Pfam" id="PF00042">
    <property type="entry name" value="Globin"/>
    <property type="match status" value="1"/>
</dbReference>
<evidence type="ECO:0000313" key="16">
    <source>
        <dbReference type="RefSeq" id="XP_055882981.1"/>
    </source>
</evidence>
<organism evidence="11 12">
    <name type="scientific">Biomphalaria glabrata</name>
    <name type="common">Bloodfluke planorb</name>
    <name type="synonym">Freshwater snail</name>
    <dbReference type="NCBI Taxonomy" id="6526"/>
    <lineage>
        <taxon>Eukaryota</taxon>
        <taxon>Metazoa</taxon>
        <taxon>Spiralia</taxon>
        <taxon>Lophotrochozoa</taxon>
        <taxon>Mollusca</taxon>
        <taxon>Gastropoda</taxon>
        <taxon>Heterobranchia</taxon>
        <taxon>Euthyneura</taxon>
        <taxon>Panpulmonata</taxon>
        <taxon>Hygrophila</taxon>
        <taxon>Lymnaeoidea</taxon>
        <taxon>Planorbidae</taxon>
        <taxon>Biomphalaria</taxon>
    </lineage>
</organism>
<dbReference type="Proteomes" id="UP000076420">
    <property type="component" value="Unassembled WGS sequence"/>
</dbReference>
<dbReference type="RefSeq" id="XP_055882979.1">
    <property type="nucleotide sequence ID" value="XM_056027004.1"/>
</dbReference>
<evidence type="ECO:0000256" key="1">
    <source>
        <dbReference type="ARBA" id="ARBA00013895"/>
    </source>
</evidence>
<dbReference type="PRINTS" id="PR00611">
    <property type="entry name" value="ERYTHCRUORIN"/>
</dbReference>
<dbReference type="GO" id="GO:0019825">
    <property type="term" value="F:oxygen binding"/>
    <property type="evidence" value="ECO:0007669"/>
    <property type="project" value="InterPro"/>
</dbReference>
<protein>
    <recommendedName>
        <fullName evidence="1">Globin</fullName>
    </recommendedName>
    <alternativeName>
        <fullName evidence="8">Myoglobin</fullName>
    </alternativeName>
</protein>
<evidence type="ECO:0000256" key="8">
    <source>
        <dbReference type="ARBA" id="ARBA00030087"/>
    </source>
</evidence>
<dbReference type="InterPro" id="IPR000971">
    <property type="entry name" value="Globin"/>
</dbReference>
<feature type="domain" description="Globin" evidence="10">
    <location>
        <begin position="28"/>
        <end position="177"/>
    </location>
</feature>
<dbReference type="GO" id="GO:0005344">
    <property type="term" value="F:oxygen carrier activity"/>
    <property type="evidence" value="ECO:0007669"/>
    <property type="project" value="UniProtKB-KW"/>
</dbReference>
<dbReference type="GO" id="GO:0005576">
    <property type="term" value="C:extracellular region"/>
    <property type="evidence" value="ECO:0007669"/>
    <property type="project" value="InterPro"/>
</dbReference>
<dbReference type="OrthoDB" id="436496at2759"/>
<dbReference type="SUPFAM" id="SSF46458">
    <property type="entry name" value="Globin-like"/>
    <property type="match status" value="1"/>
</dbReference>
<dbReference type="VEuPathDB" id="VectorBase:BGLB025476"/>
<name>A0A2C9KZZ0_BIOGL</name>
<comment type="similarity">
    <text evidence="9">Belongs to the globin family.</text>
</comment>
<evidence type="ECO:0000256" key="4">
    <source>
        <dbReference type="ARBA" id="ARBA00022621"/>
    </source>
</evidence>
<dbReference type="InterPro" id="IPR002336">
    <property type="entry name" value="Erythrocruorin"/>
</dbReference>
<evidence type="ECO:0000256" key="9">
    <source>
        <dbReference type="RuleBase" id="RU000356"/>
    </source>
</evidence>
<dbReference type="InterPro" id="IPR009050">
    <property type="entry name" value="Globin-like_sf"/>
</dbReference>
<keyword evidence="7" id="KW-0514">Muscle protein</keyword>
<evidence type="ECO:0000259" key="10">
    <source>
        <dbReference type="PROSITE" id="PS01033"/>
    </source>
</evidence>
<evidence type="ECO:0000313" key="13">
    <source>
        <dbReference type="Proteomes" id="UP001165740"/>
    </source>
</evidence>
<dbReference type="AlphaFoldDB" id="A0A2C9KZZ0"/>
<keyword evidence="3 9" id="KW-0349">Heme</keyword>
<dbReference type="CDD" id="cd01040">
    <property type="entry name" value="Mb-like"/>
    <property type="match status" value="1"/>
</dbReference>
<dbReference type="STRING" id="6526.A0A2C9KZZ0"/>
<dbReference type="Proteomes" id="UP001165740">
    <property type="component" value="Chromosome 4"/>
</dbReference>
<dbReference type="KEGG" id="bgt:106054046"/>
<evidence type="ECO:0000256" key="5">
    <source>
        <dbReference type="ARBA" id="ARBA00022723"/>
    </source>
</evidence>
<accession>A0A2C9KZZ0</accession>
<dbReference type="PANTHER" id="PTHR47217">
    <property type="entry name" value="GLOBIN-LIKE PROTEIN"/>
    <property type="match status" value="1"/>
</dbReference>
<evidence type="ECO:0000256" key="7">
    <source>
        <dbReference type="ARBA" id="ARBA00023179"/>
    </source>
</evidence>
<evidence type="ECO:0000313" key="14">
    <source>
        <dbReference type="RefSeq" id="XP_055882979.1"/>
    </source>
</evidence>
<dbReference type="GO" id="GO:0005833">
    <property type="term" value="C:hemoglobin complex"/>
    <property type="evidence" value="ECO:0007669"/>
    <property type="project" value="InterPro"/>
</dbReference>
<evidence type="ECO:0000313" key="15">
    <source>
        <dbReference type="RefSeq" id="XP_055882980.1"/>
    </source>
</evidence>
<dbReference type="EnsemblMetazoa" id="BGLB025476-RA">
    <property type="protein sequence ID" value="BGLB025476-PA"/>
    <property type="gene ID" value="BGLB025476"/>
</dbReference>